<dbReference type="InterPro" id="IPR002126">
    <property type="entry name" value="Cadherin-like_dom"/>
</dbReference>
<evidence type="ECO:0000313" key="10">
    <source>
        <dbReference type="EMBL" id="VDL68800.1"/>
    </source>
</evidence>
<dbReference type="CDD" id="cd11304">
    <property type="entry name" value="Cadherin_repeat"/>
    <property type="match status" value="1"/>
</dbReference>
<name>A0A0N4XRQ7_NIPBR</name>
<gene>
    <name evidence="10" type="ORF">NBR_LOCUS5211</name>
</gene>
<keyword evidence="4 8" id="KW-0106">Calcium</keyword>
<organism evidence="12">
    <name type="scientific">Nippostrongylus brasiliensis</name>
    <name type="common">Rat hookworm</name>
    <dbReference type="NCBI Taxonomy" id="27835"/>
    <lineage>
        <taxon>Eukaryota</taxon>
        <taxon>Metazoa</taxon>
        <taxon>Ecdysozoa</taxon>
        <taxon>Nematoda</taxon>
        <taxon>Chromadorea</taxon>
        <taxon>Rhabditida</taxon>
        <taxon>Rhabditina</taxon>
        <taxon>Rhabditomorpha</taxon>
        <taxon>Strongyloidea</taxon>
        <taxon>Heligmosomidae</taxon>
        <taxon>Nippostrongylus</taxon>
    </lineage>
</organism>
<dbReference type="PROSITE" id="PS50268">
    <property type="entry name" value="CADHERIN_2"/>
    <property type="match status" value="1"/>
</dbReference>
<accession>A0A0N4XRQ7</accession>
<keyword evidence="5" id="KW-0130">Cell adhesion</keyword>
<dbReference type="EMBL" id="UYSL01011875">
    <property type="protein sequence ID" value="VDL68800.1"/>
    <property type="molecule type" value="Genomic_DNA"/>
</dbReference>
<dbReference type="WBParaSite" id="NBR_0000520901-mRNA-1">
    <property type="protein sequence ID" value="NBR_0000520901-mRNA-1"/>
    <property type="gene ID" value="NBR_0000520901"/>
</dbReference>
<dbReference type="AlphaFoldDB" id="A0A0N4XRQ7"/>
<evidence type="ECO:0000313" key="12">
    <source>
        <dbReference type="WBParaSite" id="NBR_0000520901-mRNA-1"/>
    </source>
</evidence>
<dbReference type="Proteomes" id="UP000271162">
    <property type="component" value="Unassembled WGS sequence"/>
</dbReference>
<protein>
    <submittedName>
        <fullName evidence="12">Cadherin domain-containing protein</fullName>
    </submittedName>
</protein>
<sequence>MNGLVRYHSASLPSVFKLNKHDGKITVNGKLDEAKVYRFEVIASDQGDPSLKSVQEVRVDVVEKARPIFTKKQYQATVSEAASKKTV</sequence>
<evidence type="ECO:0000256" key="1">
    <source>
        <dbReference type="ARBA" id="ARBA00004370"/>
    </source>
</evidence>
<dbReference type="OMA" id="YSSLYYE"/>
<comment type="subcellular location">
    <subcellularLocation>
        <location evidence="1">Membrane</location>
    </subcellularLocation>
</comment>
<dbReference type="PRINTS" id="PR00205">
    <property type="entry name" value="CADHERIN"/>
</dbReference>
<evidence type="ECO:0000256" key="2">
    <source>
        <dbReference type="ARBA" id="ARBA00022692"/>
    </source>
</evidence>
<evidence type="ECO:0000256" key="8">
    <source>
        <dbReference type="PROSITE-ProRule" id="PRU00043"/>
    </source>
</evidence>
<dbReference type="InterPro" id="IPR015919">
    <property type="entry name" value="Cadherin-like_sf"/>
</dbReference>
<evidence type="ECO:0000256" key="7">
    <source>
        <dbReference type="ARBA" id="ARBA00023136"/>
    </source>
</evidence>
<dbReference type="GO" id="GO:0005509">
    <property type="term" value="F:calcium ion binding"/>
    <property type="evidence" value="ECO:0007669"/>
    <property type="project" value="UniProtKB-UniRule"/>
</dbReference>
<evidence type="ECO:0000256" key="5">
    <source>
        <dbReference type="ARBA" id="ARBA00022889"/>
    </source>
</evidence>
<dbReference type="GO" id="GO:0005911">
    <property type="term" value="C:cell-cell junction"/>
    <property type="evidence" value="ECO:0007669"/>
    <property type="project" value="TreeGrafter"/>
</dbReference>
<dbReference type="GO" id="GO:0007156">
    <property type="term" value="P:homophilic cell adhesion via plasma membrane adhesion molecules"/>
    <property type="evidence" value="ECO:0007669"/>
    <property type="project" value="InterPro"/>
</dbReference>
<keyword evidence="6" id="KW-1133">Transmembrane helix</keyword>
<dbReference type="PANTHER" id="PTHR24025:SF31">
    <property type="entry name" value="NEURAL-CADHERIN"/>
    <property type="match status" value="1"/>
</dbReference>
<dbReference type="STRING" id="27835.A0A0N4XRQ7"/>
<feature type="domain" description="Cadherin" evidence="9">
    <location>
        <begin position="16"/>
        <end position="69"/>
    </location>
</feature>
<evidence type="ECO:0000313" key="11">
    <source>
        <dbReference type="Proteomes" id="UP000271162"/>
    </source>
</evidence>
<keyword evidence="7" id="KW-0472">Membrane</keyword>
<dbReference type="InterPro" id="IPR050971">
    <property type="entry name" value="Cadherin-domain_protein"/>
</dbReference>
<reference evidence="10 11" key="2">
    <citation type="submission" date="2018-11" db="EMBL/GenBank/DDBJ databases">
        <authorList>
            <consortium name="Pathogen Informatics"/>
        </authorList>
    </citation>
    <scope>NUCLEOTIDE SEQUENCE [LARGE SCALE GENOMIC DNA]</scope>
</reference>
<evidence type="ECO:0000259" key="9">
    <source>
        <dbReference type="PROSITE" id="PS50268"/>
    </source>
</evidence>
<dbReference type="PANTHER" id="PTHR24025">
    <property type="entry name" value="DESMOGLEIN FAMILY MEMBER"/>
    <property type="match status" value="1"/>
</dbReference>
<dbReference type="GO" id="GO:0016020">
    <property type="term" value="C:membrane"/>
    <property type="evidence" value="ECO:0007669"/>
    <property type="project" value="UniProtKB-SubCell"/>
</dbReference>
<evidence type="ECO:0000256" key="4">
    <source>
        <dbReference type="ARBA" id="ARBA00022837"/>
    </source>
</evidence>
<keyword evidence="11" id="KW-1185">Reference proteome</keyword>
<dbReference type="SUPFAM" id="SSF49313">
    <property type="entry name" value="Cadherin-like"/>
    <property type="match status" value="1"/>
</dbReference>
<keyword evidence="3" id="KW-0677">Repeat</keyword>
<reference evidence="12" key="1">
    <citation type="submission" date="2017-02" db="UniProtKB">
        <authorList>
            <consortium name="WormBaseParasite"/>
        </authorList>
    </citation>
    <scope>IDENTIFICATION</scope>
</reference>
<proteinExistence type="predicted"/>
<dbReference type="Gene3D" id="2.60.40.60">
    <property type="entry name" value="Cadherins"/>
    <property type="match status" value="1"/>
</dbReference>
<evidence type="ECO:0000256" key="6">
    <source>
        <dbReference type="ARBA" id="ARBA00022989"/>
    </source>
</evidence>
<evidence type="ECO:0000256" key="3">
    <source>
        <dbReference type="ARBA" id="ARBA00022737"/>
    </source>
</evidence>
<keyword evidence="2" id="KW-0812">Transmembrane</keyword>